<dbReference type="Gramene" id="PVH33956">
    <property type="protein sequence ID" value="PVH33956"/>
    <property type="gene ID" value="PAHAL_8G109200"/>
</dbReference>
<reference evidence="2" key="1">
    <citation type="submission" date="2018-04" db="EMBL/GenBank/DDBJ databases">
        <title>WGS assembly of Panicum hallii.</title>
        <authorList>
            <person name="Lovell J."/>
            <person name="Jenkins J."/>
            <person name="Lowry D."/>
            <person name="Mamidi S."/>
            <person name="Sreedasyam A."/>
            <person name="Weng X."/>
            <person name="Barry K."/>
            <person name="Bonette J."/>
            <person name="Campitelli B."/>
            <person name="Daum C."/>
            <person name="Gordon S."/>
            <person name="Gould B."/>
            <person name="Lipzen A."/>
            <person name="Macqueen A."/>
            <person name="Palacio-Mejia J."/>
            <person name="Plott C."/>
            <person name="Shakirov E."/>
            <person name="Shu S."/>
            <person name="Yoshinaga Y."/>
            <person name="Zane M."/>
            <person name="Rokhsar D."/>
            <person name="Grimwood J."/>
            <person name="Schmutz J."/>
            <person name="Juenger T."/>
        </authorList>
    </citation>
    <scope>NUCLEOTIDE SEQUENCE [LARGE SCALE GENOMIC DNA]</scope>
    <source>
        <strain evidence="2">FIL2</strain>
    </source>
</reference>
<feature type="compositionally biased region" description="Basic residues" evidence="1">
    <location>
        <begin position="115"/>
        <end position="127"/>
    </location>
</feature>
<proteinExistence type="predicted"/>
<evidence type="ECO:0000313" key="2">
    <source>
        <dbReference type="EMBL" id="PVH33956.1"/>
    </source>
</evidence>
<dbReference type="EMBL" id="CM008053">
    <property type="protein sequence ID" value="PVH33956.1"/>
    <property type="molecule type" value="Genomic_DNA"/>
</dbReference>
<feature type="compositionally biased region" description="Basic and acidic residues" evidence="1">
    <location>
        <begin position="135"/>
        <end position="156"/>
    </location>
</feature>
<dbReference type="AlphaFoldDB" id="A0A2T8I8E9"/>
<accession>A0A2T8I8E9</accession>
<evidence type="ECO:0000256" key="1">
    <source>
        <dbReference type="SAM" id="MobiDB-lite"/>
    </source>
</evidence>
<protein>
    <submittedName>
        <fullName evidence="2">Uncharacterized protein</fullName>
    </submittedName>
</protein>
<feature type="region of interest" description="Disordered" evidence="1">
    <location>
        <begin position="46"/>
        <end position="156"/>
    </location>
</feature>
<gene>
    <name evidence="2" type="ORF">PAHAL_8G109200</name>
</gene>
<dbReference type="Proteomes" id="UP000243499">
    <property type="component" value="Chromosome 8"/>
</dbReference>
<sequence length="156" mass="16815">MSTNSVFGCHAARRDTDPAVPAVRRAAARPTSAASRVGASWALAAWEPSPGRPRGRALPGRPRGGAAWPPARPPRLDARGAVRCLDARVGAPPGRPRGRRASTPVGPSRLDARGRRAWLARGRRRGRQLVGASGRMERSTGEIQRWERREPGGWRG</sequence>
<organism evidence="2">
    <name type="scientific">Panicum hallii</name>
    <dbReference type="NCBI Taxonomy" id="206008"/>
    <lineage>
        <taxon>Eukaryota</taxon>
        <taxon>Viridiplantae</taxon>
        <taxon>Streptophyta</taxon>
        <taxon>Embryophyta</taxon>
        <taxon>Tracheophyta</taxon>
        <taxon>Spermatophyta</taxon>
        <taxon>Magnoliopsida</taxon>
        <taxon>Liliopsida</taxon>
        <taxon>Poales</taxon>
        <taxon>Poaceae</taxon>
        <taxon>PACMAD clade</taxon>
        <taxon>Panicoideae</taxon>
        <taxon>Panicodae</taxon>
        <taxon>Paniceae</taxon>
        <taxon>Panicinae</taxon>
        <taxon>Panicum</taxon>
        <taxon>Panicum sect. Panicum</taxon>
    </lineage>
</organism>
<name>A0A2T8I8E9_9POAL</name>
<feature type="compositionally biased region" description="Low complexity" evidence="1">
    <location>
        <begin position="56"/>
        <end position="69"/>
    </location>
</feature>